<reference evidence="1 2" key="1">
    <citation type="submission" date="2024-11" db="EMBL/GenBank/DDBJ databases">
        <title>The Natural Products Discovery Center: Release of the First 8490 Sequenced Strains for Exploring Actinobacteria Biosynthetic Diversity.</title>
        <authorList>
            <person name="Kalkreuter E."/>
            <person name="Kautsar S.A."/>
            <person name="Yang D."/>
            <person name="Bader C.D."/>
            <person name="Teijaro C.N."/>
            <person name="Fluegel L."/>
            <person name="Davis C.M."/>
            <person name="Simpson J.R."/>
            <person name="Lauterbach L."/>
            <person name="Steele A.D."/>
            <person name="Gui C."/>
            <person name="Meng S."/>
            <person name="Li G."/>
            <person name="Viehrig K."/>
            <person name="Ye F."/>
            <person name="Su P."/>
            <person name="Kiefer A.F."/>
            <person name="Nichols A."/>
            <person name="Cepeda A.J."/>
            <person name="Yan W."/>
            <person name="Fan B."/>
            <person name="Jiang Y."/>
            <person name="Adhikari A."/>
            <person name="Zheng C.-J."/>
            <person name="Schuster L."/>
            <person name="Cowan T.M."/>
            <person name="Smanski M.J."/>
            <person name="Chevrette M.G."/>
            <person name="De Carvalho L.P.S."/>
            <person name="Shen B."/>
        </authorList>
    </citation>
    <scope>NUCLEOTIDE SEQUENCE [LARGE SCALE GENOMIC DNA]</scope>
    <source>
        <strain evidence="1 2">NPDC020863</strain>
    </source>
</reference>
<protein>
    <submittedName>
        <fullName evidence="1">Uncharacterized protein</fullName>
    </submittedName>
</protein>
<evidence type="ECO:0000313" key="2">
    <source>
        <dbReference type="Proteomes" id="UP001620295"/>
    </source>
</evidence>
<organism evidence="1 2">
    <name type="scientific">Streptomyces milbemycinicus</name>
    <dbReference type="NCBI Taxonomy" id="476552"/>
    <lineage>
        <taxon>Bacteria</taxon>
        <taxon>Bacillati</taxon>
        <taxon>Actinomycetota</taxon>
        <taxon>Actinomycetes</taxon>
        <taxon>Kitasatosporales</taxon>
        <taxon>Streptomycetaceae</taxon>
        <taxon>Streptomyces</taxon>
    </lineage>
</organism>
<evidence type="ECO:0000313" key="1">
    <source>
        <dbReference type="EMBL" id="MFK4269921.1"/>
    </source>
</evidence>
<comment type="caution">
    <text evidence="1">The sequence shown here is derived from an EMBL/GenBank/DDBJ whole genome shotgun (WGS) entry which is preliminary data.</text>
</comment>
<gene>
    <name evidence="1" type="ORF">ACI2L5_34045</name>
</gene>
<proteinExistence type="predicted"/>
<sequence>MQGAGDVDVERILAMVDASAAVVAPEDREDLFSEFAEDMRESGRIPGEDSALADDADAGIADSHVFLGIGLTLLGQIAVKVVSVATDMAIERGIREAVTFVVKLFRGSEPGQASPDDVADAVTRQMAVPAELDEETLRLIVRSQLEAWVRAEGQPVDPA</sequence>
<dbReference type="Proteomes" id="UP001620295">
    <property type="component" value="Unassembled WGS sequence"/>
</dbReference>
<name>A0ABW8M0F4_9ACTN</name>
<dbReference type="RefSeq" id="WP_404747840.1">
    <property type="nucleotide sequence ID" value="NZ_JBJDQH010000012.1"/>
</dbReference>
<accession>A0ABW8M0F4</accession>
<keyword evidence="2" id="KW-1185">Reference proteome</keyword>
<dbReference type="EMBL" id="JBJDQH010000012">
    <property type="protein sequence ID" value="MFK4269921.1"/>
    <property type="molecule type" value="Genomic_DNA"/>
</dbReference>